<evidence type="ECO:0000313" key="3">
    <source>
        <dbReference type="Proteomes" id="UP000237640"/>
    </source>
</evidence>
<dbReference type="PANTHER" id="PTHR48101">
    <property type="entry name" value="METHYLMALONYL-COA MUTASE, MITOCHONDRIAL-RELATED"/>
    <property type="match status" value="1"/>
</dbReference>
<organism evidence="2 3">
    <name type="scientific">Flagellimonas meridianipacifica</name>
    <dbReference type="NCBI Taxonomy" id="1080225"/>
    <lineage>
        <taxon>Bacteria</taxon>
        <taxon>Pseudomonadati</taxon>
        <taxon>Bacteroidota</taxon>
        <taxon>Flavobacteriia</taxon>
        <taxon>Flavobacteriales</taxon>
        <taxon>Flavobacteriaceae</taxon>
        <taxon>Flagellimonas</taxon>
    </lineage>
</organism>
<feature type="domain" description="Methylmalonyl-CoA mutase alpha/beta chain catalytic" evidence="1">
    <location>
        <begin position="150"/>
        <end position="438"/>
    </location>
</feature>
<keyword evidence="3" id="KW-1185">Reference proteome</keyword>
<dbReference type="EMBL" id="PVYX01000002">
    <property type="protein sequence ID" value="PRX54220.1"/>
    <property type="molecule type" value="Genomic_DNA"/>
</dbReference>
<sequence>MSESHLFNEFPEVSSKQWKQKIQYDLKGADYNETLVWDSPEDIKVKPFYHAEDLVTSSGPSSKTKEWYIAQSIYAGDAGKANIKAKEVVGKGVESLVFTIPNEKINLIDLLQDIDIENIPLHFHFQHLDLGVIEKLLSHLKNSTAQIYLHLDPIGNLARTGNWYHSMKEDFLAIEKLVELTSFSKTILPIGIDVSLYQNAGANMTQQLAYGLAHAHEYLTNFQSIAFAPTFKVAVGGNYFFEIAKIKALRWLWNTLSSEYGMDGDCHIMAIPSKRNKTLYDFNVNMLRTTSESMSAILGGADTICNLSYDALYHKDNEFAERIAKNQLVLLKEESYFKEVSHAAEGAYYIESLTHQLAEKALDLFKQIEASGGFLEALTKGKIQQKLKESAAKEQVLFDENQTTLVGTNKFQNPDDRMNQDLELYPFMKKRAEKTQIIPIIEKRLAEELEQKRLDNE</sequence>
<comment type="caution">
    <text evidence="2">The sequence shown here is derived from an EMBL/GenBank/DDBJ whole genome shotgun (WGS) entry which is preliminary data.</text>
</comment>
<dbReference type="GO" id="GO:0016866">
    <property type="term" value="F:intramolecular transferase activity"/>
    <property type="evidence" value="ECO:0007669"/>
    <property type="project" value="InterPro"/>
</dbReference>
<dbReference type="InterPro" id="IPR006099">
    <property type="entry name" value="MeMalonylCoA_mutase_a/b_cat"/>
</dbReference>
<dbReference type="AlphaFoldDB" id="A0A2T0M9R8"/>
<dbReference type="GO" id="GO:0031419">
    <property type="term" value="F:cobalamin binding"/>
    <property type="evidence" value="ECO:0007669"/>
    <property type="project" value="InterPro"/>
</dbReference>
<dbReference type="CDD" id="cd03677">
    <property type="entry name" value="MM_CoA_mutase_beta"/>
    <property type="match status" value="1"/>
</dbReference>
<accession>A0A2T0M9R8</accession>
<dbReference type="Proteomes" id="UP000237640">
    <property type="component" value="Unassembled WGS sequence"/>
</dbReference>
<dbReference type="Pfam" id="PF01642">
    <property type="entry name" value="MM_CoA_mutase"/>
    <property type="match status" value="1"/>
</dbReference>
<dbReference type="Gene3D" id="3.20.20.240">
    <property type="entry name" value="Methylmalonyl-CoA mutase"/>
    <property type="match status" value="1"/>
</dbReference>
<name>A0A2T0M9R8_9FLAO</name>
<dbReference type="RefSeq" id="WP_106145519.1">
    <property type="nucleotide sequence ID" value="NZ_PVYX01000002.1"/>
</dbReference>
<dbReference type="SUPFAM" id="SSF51703">
    <property type="entry name" value="Cobalamin (vitamin B12)-dependent enzymes"/>
    <property type="match status" value="1"/>
</dbReference>
<dbReference type="OrthoDB" id="9762378at2"/>
<dbReference type="PANTHER" id="PTHR48101:SF1">
    <property type="entry name" value="METHYLMALONYL-COA MUTASE, LARGE SUBUNIT"/>
    <property type="match status" value="1"/>
</dbReference>
<gene>
    <name evidence="2" type="ORF">CLV81_2617</name>
</gene>
<reference evidence="2 3" key="1">
    <citation type="submission" date="2018-03" db="EMBL/GenBank/DDBJ databases">
        <title>Genomic Encyclopedia of Archaeal and Bacterial Type Strains, Phase II (KMG-II): from individual species to whole genera.</title>
        <authorList>
            <person name="Goeker M."/>
        </authorList>
    </citation>
    <scope>NUCLEOTIDE SEQUENCE [LARGE SCALE GENOMIC DNA]</scope>
    <source>
        <strain evidence="2 3">DSM 25027</strain>
    </source>
</reference>
<protein>
    <submittedName>
        <fullName evidence="2">Methylmalonyl-CoA mutase</fullName>
    </submittedName>
</protein>
<evidence type="ECO:0000259" key="1">
    <source>
        <dbReference type="Pfam" id="PF01642"/>
    </source>
</evidence>
<evidence type="ECO:0000313" key="2">
    <source>
        <dbReference type="EMBL" id="PRX54220.1"/>
    </source>
</evidence>
<proteinExistence type="predicted"/>
<dbReference type="InterPro" id="IPR016176">
    <property type="entry name" value="Cbl-dep_enz_cat"/>
</dbReference>